<dbReference type="RefSeq" id="WP_189353294.1">
    <property type="nucleotide sequence ID" value="NZ_BMYP01000019.1"/>
</dbReference>
<dbReference type="Proteomes" id="UP000662678">
    <property type="component" value="Unassembled WGS sequence"/>
</dbReference>
<proteinExistence type="predicted"/>
<comment type="caution">
    <text evidence="2">The sequence shown here is derived from an EMBL/GenBank/DDBJ whole genome shotgun (WGS) entry which is preliminary data.</text>
</comment>
<dbReference type="EMBL" id="BMYP01000019">
    <property type="protein sequence ID" value="GHD77310.1"/>
    <property type="molecule type" value="Genomic_DNA"/>
</dbReference>
<name>A0ABQ3HCG3_9NEIS</name>
<feature type="signal peptide" evidence="1">
    <location>
        <begin position="1"/>
        <end position="22"/>
    </location>
</feature>
<accession>A0ABQ3HCG3</accession>
<keyword evidence="1" id="KW-0732">Signal</keyword>
<evidence type="ECO:0008006" key="4">
    <source>
        <dbReference type="Google" id="ProtNLM"/>
    </source>
</evidence>
<evidence type="ECO:0000313" key="3">
    <source>
        <dbReference type="Proteomes" id="UP000662678"/>
    </source>
</evidence>
<protein>
    <recommendedName>
        <fullName evidence="4">Amino acid ABC transporter substrate-binding protein</fullName>
    </recommendedName>
</protein>
<keyword evidence="3" id="KW-1185">Reference proteome</keyword>
<feature type="chain" id="PRO_5046776511" description="Amino acid ABC transporter substrate-binding protein" evidence="1">
    <location>
        <begin position="23"/>
        <end position="292"/>
    </location>
</feature>
<gene>
    <name evidence="2" type="ORF">GCM10011419_17850</name>
</gene>
<reference evidence="3" key="1">
    <citation type="journal article" date="2019" name="Int. J. Syst. Evol. Microbiol.">
        <title>The Global Catalogue of Microorganisms (GCM) 10K type strain sequencing project: providing services to taxonomists for standard genome sequencing and annotation.</title>
        <authorList>
            <consortium name="The Broad Institute Genomics Platform"/>
            <consortium name="The Broad Institute Genome Sequencing Center for Infectious Disease"/>
            <person name="Wu L."/>
            <person name="Ma J."/>
        </authorList>
    </citation>
    <scope>NUCLEOTIDE SEQUENCE [LARGE SCALE GENOMIC DNA]</scope>
    <source>
        <strain evidence="3">KCTC 23713</strain>
    </source>
</reference>
<evidence type="ECO:0000256" key="1">
    <source>
        <dbReference type="SAM" id="SignalP"/>
    </source>
</evidence>
<evidence type="ECO:0000313" key="2">
    <source>
        <dbReference type="EMBL" id="GHD77310.1"/>
    </source>
</evidence>
<organism evidence="2 3">
    <name type="scientific">Vogesella fluminis</name>
    <dbReference type="NCBI Taxonomy" id="1069161"/>
    <lineage>
        <taxon>Bacteria</taxon>
        <taxon>Pseudomonadati</taxon>
        <taxon>Pseudomonadota</taxon>
        <taxon>Betaproteobacteria</taxon>
        <taxon>Neisseriales</taxon>
        <taxon>Chromobacteriaceae</taxon>
        <taxon>Vogesella</taxon>
    </lineage>
</organism>
<sequence length="292" mass="33603">MRKLVHRLLSILAVCWAATAPATEIVRFPDYPDPNKHFFRAALQLALDKSGQDYELAPVLPEMLQGRSIARAMGSDGDIDVLWSMTTREREALLLPVRFPVDKGLLGWRIAIVRQDKAEQFADVRSVQDLRYFTAGQEHDWPDTRILRESGLPVMTASQYDSLFRMLAVKRFDYFPRGVAEAWAEVDARPRLGLTVERFVVLHYPAAEYFFVTPRKPYLAEHIWQGLLRAQADGSFNRLFHAHFDPLLRRARLSQRRVIELPNPMLDAVRLLPADSPWWYRPLLAPGKMPAN</sequence>
<dbReference type="SUPFAM" id="SSF53850">
    <property type="entry name" value="Periplasmic binding protein-like II"/>
    <property type="match status" value="1"/>
</dbReference>